<comment type="subcellular location">
    <subcellularLocation>
        <location evidence="9">Cytoplasm</location>
    </subcellularLocation>
</comment>
<feature type="site" description="Transition state stabilizer" evidence="9">
    <location>
        <position position="258"/>
    </location>
</feature>
<gene>
    <name evidence="9" type="primary">argB</name>
    <name evidence="11" type="ORF">SAMN05444370_10650</name>
</gene>
<evidence type="ECO:0000256" key="8">
    <source>
        <dbReference type="ARBA" id="ARBA00048141"/>
    </source>
</evidence>
<comment type="catalytic activity">
    <reaction evidence="8 9">
        <text>N-acetyl-L-glutamate + ATP = N-acetyl-L-glutamyl 5-phosphate + ADP</text>
        <dbReference type="Rhea" id="RHEA:14629"/>
        <dbReference type="ChEBI" id="CHEBI:30616"/>
        <dbReference type="ChEBI" id="CHEBI:44337"/>
        <dbReference type="ChEBI" id="CHEBI:57936"/>
        <dbReference type="ChEBI" id="CHEBI:456216"/>
        <dbReference type="EC" id="2.7.2.8"/>
    </reaction>
</comment>
<dbReference type="FunFam" id="3.40.1160.10:FF:000004">
    <property type="entry name" value="Acetylglutamate kinase"/>
    <property type="match status" value="1"/>
</dbReference>
<dbReference type="Pfam" id="PF00696">
    <property type="entry name" value="AA_kinase"/>
    <property type="match status" value="1"/>
</dbReference>
<dbReference type="PANTHER" id="PTHR23342">
    <property type="entry name" value="N-ACETYLGLUTAMATE SYNTHASE"/>
    <property type="match status" value="1"/>
</dbReference>
<accession>A0A1H4BUK1</accession>
<reference evidence="11 12" key="1">
    <citation type="submission" date="2016-10" db="EMBL/GenBank/DDBJ databases">
        <authorList>
            <person name="de Groot N.N."/>
        </authorList>
    </citation>
    <scope>NUCLEOTIDE SEQUENCE [LARGE SCALE GENOMIC DNA]</scope>
    <source>
        <strain evidence="11 12">DSM 15345</strain>
    </source>
</reference>
<dbReference type="PIRSF" id="PIRSF000728">
    <property type="entry name" value="NAGK"/>
    <property type="match status" value="1"/>
</dbReference>
<dbReference type="GO" id="GO:0005737">
    <property type="term" value="C:cytoplasm"/>
    <property type="evidence" value="ECO:0007669"/>
    <property type="project" value="UniProtKB-SubCell"/>
</dbReference>
<name>A0A1H4BUK1_9RHOB</name>
<protein>
    <recommendedName>
        <fullName evidence="9">Acetylglutamate kinase</fullName>
        <ecNumber evidence="9">2.7.2.8</ecNumber>
    </recommendedName>
    <alternativeName>
        <fullName evidence="9">N-acetyl-L-glutamate 5-phosphotransferase</fullName>
    </alternativeName>
    <alternativeName>
        <fullName evidence="9">NAG kinase</fullName>
        <shortName evidence="9">NAGK</shortName>
    </alternativeName>
</protein>
<dbReference type="UniPathway" id="UPA00068">
    <property type="reaction ID" value="UER00107"/>
</dbReference>
<evidence type="ECO:0000259" key="10">
    <source>
        <dbReference type="Pfam" id="PF00696"/>
    </source>
</evidence>
<dbReference type="InterPro" id="IPR001048">
    <property type="entry name" value="Asp/Glu/Uridylate_kinase"/>
</dbReference>
<dbReference type="STRING" id="89524.SAMN05444370_10650"/>
<evidence type="ECO:0000313" key="12">
    <source>
        <dbReference type="Proteomes" id="UP000198703"/>
    </source>
</evidence>
<keyword evidence="7 9" id="KW-0067">ATP-binding</keyword>
<organism evidence="11 12">
    <name type="scientific">Rubrimonas cliftonensis</name>
    <dbReference type="NCBI Taxonomy" id="89524"/>
    <lineage>
        <taxon>Bacteria</taxon>
        <taxon>Pseudomonadati</taxon>
        <taxon>Pseudomonadota</taxon>
        <taxon>Alphaproteobacteria</taxon>
        <taxon>Rhodobacterales</taxon>
        <taxon>Paracoccaceae</taxon>
        <taxon>Rubrimonas</taxon>
    </lineage>
</organism>
<dbReference type="CDD" id="cd04250">
    <property type="entry name" value="AAK_NAGK-C"/>
    <property type="match status" value="1"/>
</dbReference>
<keyword evidence="12" id="KW-1185">Reference proteome</keyword>
<evidence type="ECO:0000256" key="9">
    <source>
        <dbReference type="HAMAP-Rule" id="MF_00082"/>
    </source>
</evidence>
<comment type="function">
    <text evidence="9">Catalyzes the ATP-dependent phosphorylation of N-acetyl-L-glutamate.</text>
</comment>
<feature type="site" description="Transition state stabilizer" evidence="9">
    <location>
        <position position="36"/>
    </location>
</feature>
<dbReference type="InterPro" id="IPR041727">
    <property type="entry name" value="NAGK-C"/>
</dbReference>
<feature type="binding site" evidence="9">
    <location>
        <position position="198"/>
    </location>
    <ligand>
        <name>substrate</name>
    </ligand>
</feature>
<sequence>MEKSRAMKRDWVATARTLSEALPYLQRYDDQIVVIKFGGHAMGDDEAMAGFARDVTLMKQCNLHPVVVHGGGPQIAAMLKKLNVQSEFVDGLRVTDAATVEIVEMVLAGAINKRIVSAINHQGGRAVGLSGKDANLMVCEKLTRTKRDPDSRIEQALDLGFVGQPVQVNPGLIETLVRAEFVPVIAPVGVGRGGETYNVNADTAAGAFAAALRASRLLLLTDVAGVKDADGDVLTDLSPEQCARLIEEGVISGGMIPKVQTALDAMKGGAGAAVILDGRAPHACLLELFTSYGAGTLIRS</sequence>
<evidence type="ECO:0000256" key="3">
    <source>
        <dbReference type="ARBA" id="ARBA00022605"/>
    </source>
</evidence>
<dbReference type="Proteomes" id="UP000198703">
    <property type="component" value="Unassembled WGS sequence"/>
</dbReference>
<evidence type="ECO:0000256" key="4">
    <source>
        <dbReference type="ARBA" id="ARBA00022679"/>
    </source>
</evidence>
<dbReference type="AlphaFoldDB" id="A0A1H4BUK1"/>
<dbReference type="SUPFAM" id="SSF53633">
    <property type="entry name" value="Carbamate kinase-like"/>
    <property type="match status" value="1"/>
</dbReference>
<proteinExistence type="inferred from homology"/>
<evidence type="ECO:0000256" key="5">
    <source>
        <dbReference type="ARBA" id="ARBA00022741"/>
    </source>
</evidence>
<evidence type="ECO:0000256" key="6">
    <source>
        <dbReference type="ARBA" id="ARBA00022777"/>
    </source>
</evidence>
<dbReference type="PANTHER" id="PTHR23342:SF0">
    <property type="entry name" value="N-ACETYLGLUTAMATE SYNTHASE, MITOCHONDRIAL"/>
    <property type="match status" value="1"/>
</dbReference>
<feature type="domain" description="Aspartate/glutamate/uridylate kinase" evidence="10">
    <location>
        <begin position="32"/>
        <end position="276"/>
    </location>
</feature>
<keyword evidence="3 9" id="KW-0028">Amino-acid biosynthesis</keyword>
<dbReference type="InterPro" id="IPR004662">
    <property type="entry name" value="AcgluKinase_fam"/>
</dbReference>
<evidence type="ECO:0000313" key="11">
    <source>
        <dbReference type="EMBL" id="SEA51821.1"/>
    </source>
</evidence>
<comment type="similarity">
    <text evidence="9">Belongs to the acetylglutamate kinase family. ArgB subfamily.</text>
</comment>
<dbReference type="GO" id="GO:0042450">
    <property type="term" value="P:L-arginine biosynthetic process via ornithine"/>
    <property type="evidence" value="ECO:0007669"/>
    <property type="project" value="UniProtKB-UniRule"/>
</dbReference>
<dbReference type="Gene3D" id="3.40.1160.10">
    <property type="entry name" value="Acetylglutamate kinase-like"/>
    <property type="match status" value="1"/>
</dbReference>
<comment type="pathway">
    <text evidence="1 9">Amino-acid biosynthesis; L-arginine biosynthesis; N(2)-acetyl-L-ornithine from L-glutamate: step 2/4.</text>
</comment>
<evidence type="ECO:0000256" key="7">
    <source>
        <dbReference type="ARBA" id="ARBA00022840"/>
    </source>
</evidence>
<evidence type="ECO:0000256" key="2">
    <source>
        <dbReference type="ARBA" id="ARBA00022571"/>
    </source>
</evidence>
<keyword evidence="6 9" id="KW-0418">Kinase</keyword>
<dbReference type="NCBIfam" id="TIGR00761">
    <property type="entry name" value="argB"/>
    <property type="match status" value="1"/>
</dbReference>
<dbReference type="GO" id="GO:0005524">
    <property type="term" value="F:ATP binding"/>
    <property type="evidence" value="ECO:0007669"/>
    <property type="project" value="UniProtKB-UniRule"/>
</dbReference>
<feature type="binding site" evidence="9">
    <location>
        <position position="93"/>
    </location>
    <ligand>
        <name>substrate</name>
    </ligand>
</feature>
<dbReference type="InterPro" id="IPR036393">
    <property type="entry name" value="AceGlu_kinase-like_sf"/>
</dbReference>
<dbReference type="GO" id="GO:0003991">
    <property type="term" value="F:acetylglutamate kinase activity"/>
    <property type="evidence" value="ECO:0007669"/>
    <property type="project" value="UniProtKB-UniRule"/>
</dbReference>
<feature type="binding site" evidence="9">
    <location>
        <begin position="71"/>
        <end position="72"/>
    </location>
    <ligand>
        <name>substrate</name>
    </ligand>
</feature>
<dbReference type="EMBL" id="FNQM01000006">
    <property type="protein sequence ID" value="SEA51821.1"/>
    <property type="molecule type" value="Genomic_DNA"/>
</dbReference>
<keyword evidence="9" id="KW-0963">Cytoplasm</keyword>
<dbReference type="HAMAP" id="MF_00082">
    <property type="entry name" value="ArgB"/>
    <property type="match status" value="1"/>
</dbReference>
<dbReference type="InterPro" id="IPR037528">
    <property type="entry name" value="ArgB"/>
</dbReference>
<keyword evidence="4 9" id="KW-0808">Transferase</keyword>
<dbReference type="EC" id="2.7.2.8" evidence="9"/>
<keyword evidence="2 9" id="KW-0055">Arginine biosynthesis</keyword>
<evidence type="ECO:0000256" key="1">
    <source>
        <dbReference type="ARBA" id="ARBA00004828"/>
    </source>
</evidence>
<keyword evidence="5 9" id="KW-0547">Nucleotide-binding</keyword>